<dbReference type="Pfam" id="PF01593">
    <property type="entry name" value="Amino_oxidase"/>
    <property type="match status" value="1"/>
</dbReference>
<dbReference type="EC" id="1.4.3.10" evidence="4"/>
<evidence type="ECO:0000259" key="2">
    <source>
        <dbReference type="Pfam" id="PF01593"/>
    </source>
</evidence>
<dbReference type="Pfam" id="PF13450">
    <property type="entry name" value="NAD_binding_8"/>
    <property type="match status" value="1"/>
</dbReference>
<dbReference type="EMBL" id="UGSJ01000001">
    <property type="protein sequence ID" value="SUA88763.1"/>
    <property type="molecule type" value="Genomic_DNA"/>
</dbReference>
<dbReference type="GO" id="GO:0050232">
    <property type="term" value="F:putrescine oxidase activity"/>
    <property type="evidence" value="ECO:0007669"/>
    <property type="project" value="UniProtKB-EC"/>
</dbReference>
<reference evidence="3" key="2">
    <citation type="submission" date="2016-11" db="EMBL/GenBank/DDBJ databases">
        <title>Complete Genome Sequencing of Pandoraea pulmonicola DSM 16583.</title>
        <authorList>
            <person name="Chan K.-G."/>
        </authorList>
    </citation>
    <scope>NUCLEOTIDE SEQUENCE</scope>
    <source>
        <strain evidence="3">DSM 16583</strain>
    </source>
</reference>
<dbReference type="InterPro" id="IPR050703">
    <property type="entry name" value="Flavin_MAO"/>
</dbReference>
<comment type="similarity">
    <text evidence="1">Belongs to the flavin monoamine oxidase family.</text>
</comment>
<dbReference type="InterPro" id="IPR002937">
    <property type="entry name" value="Amino_oxidase"/>
</dbReference>
<reference evidence="5" key="1">
    <citation type="submission" date="2014-12" db="EMBL/GenBank/DDBJ databases">
        <title>Complete Genome Sequencing of Pandoraea pulmonicola DSM 16583.</title>
        <authorList>
            <person name="Chan K.-G."/>
        </authorList>
    </citation>
    <scope>NUCLEOTIDE SEQUENCE [LARGE SCALE GENOMIC DNA]</scope>
    <source>
        <strain evidence="5">DSM 16583</strain>
    </source>
</reference>
<dbReference type="RefSeq" id="WP_039410874.1">
    <property type="nucleotide sequence ID" value="NZ_CP010310.2"/>
</dbReference>
<evidence type="ECO:0000313" key="5">
    <source>
        <dbReference type="Proteomes" id="UP000035086"/>
    </source>
</evidence>
<accession>A0AAJ5CYN9</accession>
<keyword evidence="5" id="KW-1185">Reference proteome</keyword>
<feature type="domain" description="Amine oxidase" evidence="2">
    <location>
        <begin position="121"/>
        <end position="368"/>
    </location>
</feature>
<organism evidence="4 6">
    <name type="scientific">Pandoraea pulmonicola</name>
    <dbReference type="NCBI Taxonomy" id="93221"/>
    <lineage>
        <taxon>Bacteria</taxon>
        <taxon>Pseudomonadati</taxon>
        <taxon>Pseudomonadota</taxon>
        <taxon>Betaproteobacteria</taxon>
        <taxon>Burkholderiales</taxon>
        <taxon>Burkholderiaceae</taxon>
        <taxon>Pandoraea</taxon>
    </lineage>
</organism>
<dbReference type="Gene3D" id="3.50.50.60">
    <property type="entry name" value="FAD/NAD(P)-binding domain"/>
    <property type="match status" value="2"/>
</dbReference>
<dbReference type="InterPro" id="IPR036188">
    <property type="entry name" value="FAD/NAD-bd_sf"/>
</dbReference>
<dbReference type="Proteomes" id="UP000035086">
    <property type="component" value="Chromosome"/>
</dbReference>
<protein>
    <submittedName>
        <fullName evidence="3">Amine oxidase</fullName>
    </submittedName>
    <submittedName>
        <fullName evidence="4">Putrescine oxidase</fullName>
        <ecNumber evidence="4">1.4.3.10</ecNumber>
    </submittedName>
</protein>
<keyword evidence="4" id="KW-0560">Oxidoreductase</keyword>
<dbReference type="PANTHER" id="PTHR43563:SF1">
    <property type="entry name" value="AMINE OXIDASE [FLAVIN-CONTAINING] B"/>
    <property type="match status" value="1"/>
</dbReference>
<name>A0AAJ5CYN9_PANPU</name>
<reference evidence="4 6" key="3">
    <citation type="submission" date="2018-06" db="EMBL/GenBank/DDBJ databases">
        <authorList>
            <consortium name="Pathogen Informatics"/>
            <person name="Doyle S."/>
        </authorList>
    </citation>
    <scope>NUCLEOTIDE SEQUENCE [LARGE SCALE GENOMIC DNA]</scope>
    <source>
        <strain evidence="4 6">NCTC13159</strain>
    </source>
</reference>
<sequence length="381" mass="40999">MLKARVAIIGGGLSGLYAAALLEERGMRDYVLLEARETLGGRILSMPRGSDTGDAGSPSDIGRFDLGATWFWPDLQPGLARLVDELGLATFEQHEAGDMLVERSSVHRPSRVNGYRSAPASLRVVGGMDALIEALRDRLTADRLICGCHVKRLVHLGGEGVEVQADDMLGRPVVYRVAHVLLAVPPRLAVHALDFTPTLPHALVQQWKNCATWMAPHAKYVAVFDKPFWREQGLSGEARSSVGPLTEIHDASSEGGHAALFGFLGVPAHVRAQVAEADLFNHCRAQLVRLFGSSAALPQVELLKDWASDPYTAVAADQRPGLHQSLQLLPTALSGTWRNQLIGIASEWSPEFSGYLAGAVDAARRGVEVLTAPNAASSLLH</sequence>
<dbReference type="KEGG" id="ppul:RO07_19965"/>
<dbReference type="PANTHER" id="PTHR43563">
    <property type="entry name" value="AMINE OXIDASE"/>
    <property type="match status" value="1"/>
</dbReference>
<dbReference type="AlphaFoldDB" id="A0AAJ5CYN9"/>
<dbReference type="SUPFAM" id="SSF54373">
    <property type="entry name" value="FAD-linked reductases, C-terminal domain"/>
    <property type="match status" value="1"/>
</dbReference>
<evidence type="ECO:0000256" key="1">
    <source>
        <dbReference type="ARBA" id="ARBA00005995"/>
    </source>
</evidence>
<dbReference type="SUPFAM" id="SSF51905">
    <property type="entry name" value="FAD/NAD(P)-binding domain"/>
    <property type="match status" value="1"/>
</dbReference>
<dbReference type="EMBL" id="CP010310">
    <property type="protein sequence ID" value="AJC22196.1"/>
    <property type="molecule type" value="Genomic_DNA"/>
</dbReference>
<dbReference type="Proteomes" id="UP000254589">
    <property type="component" value="Unassembled WGS sequence"/>
</dbReference>
<proteinExistence type="inferred from homology"/>
<evidence type="ECO:0000313" key="3">
    <source>
        <dbReference type="EMBL" id="AJC22196.1"/>
    </source>
</evidence>
<evidence type="ECO:0000313" key="6">
    <source>
        <dbReference type="Proteomes" id="UP000254589"/>
    </source>
</evidence>
<gene>
    <name evidence="4" type="primary">puo</name>
    <name evidence="4" type="ORF">NCTC13159_00213</name>
    <name evidence="3" type="ORF">RO07_19965</name>
</gene>
<evidence type="ECO:0000313" key="4">
    <source>
        <dbReference type="EMBL" id="SUA88763.1"/>
    </source>
</evidence>